<sequence>MAYTIEHHLEDIINFFENRSTNASAEALVEQFTKKSLGN</sequence>
<keyword evidence="2" id="KW-1185">Reference proteome</keyword>
<comment type="caution">
    <text evidence="1">The sequence shown here is derived from an EMBL/GenBank/DDBJ whole genome shotgun (WGS) entry which is preliminary data.</text>
</comment>
<dbReference type="Proteomes" id="UP000673975">
    <property type="component" value="Unassembled WGS sequence"/>
</dbReference>
<gene>
    <name evidence="1" type="ORF">NATSA_13965</name>
</gene>
<evidence type="ECO:0000313" key="2">
    <source>
        <dbReference type="Proteomes" id="UP000673975"/>
    </source>
</evidence>
<dbReference type="AlphaFoldDB" id="A0A8J7UXW2"/>
<dbReference type="EMBL" id="JAFIDN010000014">
    <property type="protein sequence ID" value="MBP3193779.1"/>
    <property type="molecule type" value="Genomic_DNA"/>
</dbReference>
<accession>A0A8J7UXW2</accession>
<organism evidence="1 2">
    <name type="scientific">Natronogracilivirga saccharolytica</name>
    <dbReference type="NCBI Taxonomy" id="2812953"/>
    <lineage>
        <taxon>Bacteria</taxon>
        <taxon>Pseudomonadati</taxon>
        <taxon>Balneolota</taxon>
        <taxon>Balneolia</taxon>
        <taxon>Balneolales</taxon>
        <taxon>Cyclonatronaceae</taxon>
        <taxon>Natronogracilivirga</taxon>
    </lineage>
</organism>
<protein>
    <submittedName>
        <fullName evidence="1">Uncharacterized protein</fullName>
    </submittedName>
</protein>
<name>A0A8J7UXW2_9BACT</name>
<reference evidence="1" key="1">
    <citation type="submission" date="2021-02" db="EMBL/GenBank/DDBJ databases">
        <title>Natronogracilivirga saccharolytica gen. nov. sp. nov. a new anaerobic, haloalkiliphilic carbohydrate-fermenting bacterium from soda lake and proposing of Cyclonatronumiaceae fam. nov. in the phylum Balneolaeota.</title>
        <authorList>
            <person name="Zhilina T.N."/>
            <person name="Sorokin D.Y."/>
            <person name="Zavarzina D.G."/>
            <person name="Toshchakov S.V."/>
            <person name="Kublanov I.V."/>
        </authorList>
    </citation>
    <scope>NUCLEOTIDE SEQUENCE</scope>
    <source>
        <strain evidence="1">Z-1702</strain>
    </source>
</reference>
<proteinExistence type="predicted"/>
<evidence type="ECO:0000313" key="1">
    <source>
        <dbReference type="EMBL" id="MBP3193779.1"/>
    </source>
</evidence>